<dbReference type="EMBL" id="AYYO01000055">
    <property type="protein sequence ID" value="KRM54426.1"/>
    <property type="molecule type" value="Genomic_DNA"/>
</dbReference>
<protein>
    <recommendedName>
        <fullName evidence="1">HTH cro/C1-type domain-containing protein</fullName>
    </recommendedName>
</protein>
<dbReference type="Gene3D" id="1.10.260.40">
    <property type="entry name" value="lambda repressor-like DNA-binding domains"/>
    <property type="match status" value="1"/>
</dbReference>
<evidence type="ECO:0000313" key="2">
    <source>
        <dbReference type="EMBL" id="KRM54426.1"/>
    </source>
</evidence>
<dbReference type="AlphaFoldDB" id="A0A0R1ZJ80"/>
<dbReference type="CDD" id="cd00093">
    <property type="entry name" value="HTH_XRE"/>
    <property type="match status" value="1"/>
</dbReference>
<reference evidence="2 3" key="1">
    <citation type="journal article" date="2015" name="Genome Announc.">
        <title>Expanding the biotechnology potential of lactobacilli through comparative genomics of 213 strains and associated genera.</title>
        <authorList>
            <person name="Sun Z."/>
            <person name="Harris H.M."/>
            <person name="McCann A."/>
            <person name="Guo C."/>
            <person name="Argimon S."/>
            <person name="Zhang W."/>
            <person name="Yang X."/>
            <person name="Jeffery I.B."/>
            <person name="Cooney J.C."/>
            <person name="Kagawa T.F."/>
            <person name="Liu W."/>
            <person name="Song Y."/>
            <person name="Salvetti E."/>
            <person name="Wrobel A."/>
            <person name="Rasinkangas P."/>
            <person name="Parkhill J."/>
            <person name="Rea M.C."/>
            <person name="O'Sullivan O."/>
            <person name="Ritari J."/>
            <person name="Douillard F.P."/>
            <person name="Paul Ross R."/>
            <person name="Yang R."/>
            <person name="Briner A.E."/>
            <person name="Felis G.E."/>
            <person name="de Vos W.M."/>
            <person name="Barrangou R."/>
            <person name="Klaenhammer T.R."/>
            <person name="Caufield P.W."/>
            <person name="Cui Y."/>
            <person name="Zhang H."/>
            <person name="O'Toole P.W."/>
        </authorList>
    </citation>
    <scope>NUCLEOTIDE SEQUENCE [LARGE SCALE GENOMIC DNA]</scope>
    <source>
        <strain evidence="2 3">DSM 20505</strain>
    </source>
</reference>
<dbReference type="InterPro" id="IPR053739">
    <property type="entry name" value="Bact_Immunity_Domain_sf"/>
</dbReference>
<dbReference type="Gene3D" id="1.20.1440.140">
    <property type="match status" value="1"/>
</dbReference>
<dbReference type="SUPFAM" id="SSF47413">
    <property type="entry name" value="lambda repressor-like DNA-binding domains"/>
    <property type="match status" value="1"/>
</dbReference>
<dbReference type="Proteomes" id="UP000051679">
    <property type="component" value="Unassembled WGS sequence"/>
</dbReference>
<evidence type="ECO:0000313" key="3">
    <source>
        <dbReference type="Proteomes" id="UP000051679"/>
    </source>
</evidence>
<proteinExistence type="predicted"/>
<name>A0A0R1ZJ80_9LACO</name>
<dbReference type="InterPro" id="IPR001387">
    <property type="entry name" value="Cro/C1-type_HTH"/>
</dbReference>
<sequence length="179" mass="20124">MKTMAFKIGRYLMAVRQDSNIDPDALAGKLRIERSMLNNWELDVSHPNIDALLAVAAAMDVDVRRLIGLKTTTGRSLFHPFAKKDALQWEHQGSERRQVALSIVLTMAAEEAAKDEDIHAALVNYYEQLIQEKDTRTDMVINANNIRLGQALGKTQVSDTSRDEYNQLLQLAMDGLRGK</sequence>
<dbReference type="InterPro" id="IPR010982">
    <property type="entry name" value="Lambda_DNA-bd_dom_sf"/>
</dbReference>
<dbReference type="PATRIC" id="fig|1291052.5.peg.238"/>
<feature type="domain" description="HTH cro/C1-type" evidence="1">
    <location>
        <begin position="25"/>
        <end position="66"/>
    </location>
</feature>
<dbReference type="Pfam" id="PF01381">
    <property type="entry name" value="HTH_3"/>
    <property type="match status" value="1"/>
</dbReference>
<dbReference type="SMART" id="SM00530">
    <property type="entry name" value="HTH_XRE"/>
    <property type="match status" value="1"/>
</dbReference>
<keyword evidence="3" id="KW-1185">Reference proteome</keyword>
<accession>A0A0R1ZJ80</accession>
<dbReference type="PROSITE" id="PS50943">
    <property type="entry name" value="HTH_CROC1"/>
    <property type="match status" value="1"/>
</dbReference>
<dbReference type="GO" id="GO:0003677">
    <property type="term" value="F:DNA binding"/>
    <property type="evidence" value="ECO:0007669"/>
    <property type="project" value="InterPro"/>
</dbReference>
<comment type="caution">
    <text evidence="2">The sequence shown here is derived from an EMBL/GenBank/DDBJ whole genome shotgun (WGS) entry which is preliminary data.</text>
</comment>
<gene>
    <name evidence="2" type="ORF">FC18_GL000230</name>
</gene>
<evidence type="ECO:0000259" key="1">
    <source>
        <dbReference type="PROSITE" id="PS50943"/>
    </source>
</evidence>
<dbReference type="STRING" id="1291052.FC18_GL000230"/>
<organism evidence="2 3">
    <name type="scientific">Lacticaseibacillus sharpeae JCM 1186 = DSM 20505</name>
    <dbReference type="NCBI Taxonomy" id="1291052"/>
    <lineage>
        <taxon>Bacteria</taxon>
        <taxon>Bacillati</taxon>
        <taxon>Bacillota</taxon>
        <taxon>Bacilli</taxon>
        <taxon>Lactobacillales</taxon>
        <taxon>Lactobacillaceae</taxon>
        <taxon>Lacticaseibacillus</taxon>
    </lineage>
</organism>